<feature type="region of interest" description="Disordered" evidence="1">
    <location>
        <begin position="1"/>
        <end position="238"/>
    </location>
</feature>
<evidence type="ECO:0000313" key="4">
    <source>
        <dbReference type="Proteomes" id="UP000799766"/>
    </source>
</evidence>
<evidence type="ECO:0000313" key="3">
    <source>
        <dbReference type="EMBL" id="KAF2458590.1"/>
    </source>
</evidence>
<dbReference type="PANTHER" id="PTHR43830">
    <property type="entry name" value="PROTEIN PSP1"/>
    <property type="match status" value="1"/>
</dbReference>
<dbReference type="EMBL" id="MU001677">
    <property type="protein sequence ID" value="KAF2458590.1"/>
    <property type="molecule type" value="Genomic_DNA"/>
</dbReference>
<sequence>MASYSQFGYQQGKNGRVGGAGGRMSFGVSGYRPTHVSPSTYRPESDRLPTPDSEAMASSEDEHDHVKSLVSASKPPQAVNPPKRRDSWLSDIQSSQRKPSLGGMSLASQCSQPPTPGETPGWTANARPLSKSGSLTWDTNIWSPQDTTARRESADLPFQIPLSPTRKTIRSQSYSVGQMERGSPGVMHKPSRKSMLGSEVTGDSGGDPAGLGKVIEDEDHESEGSDAGVRLPMHSDGGSSLLKQAAVENANRRVPPGRASITAATVQENPYAYDPNFGGFQSRRHSFANVPSDAVVHAPMARQIAALEEAAEDVPAIAGNYPNQQQHMAALQARQQQNLMNAASMSGSMGLSRGERRSPVLLYLVQFKCCRADVYYADPSNGLQIKKGDLMIVEGDRGSDLGQVQEVELTWEQAKRLRQENHIAHTQNLMLFSRNAQTLPEEAFLPPMKIVDSILKGELMGPSALHGDNGFDAELKPKLIKRHAAAHEIAQLKDKEGAEAKAKRVCQTKAQDHNLVMEILDAEYQHDYKKLTFYYYSTSYVNFNDLVTDLFKLYKTRIWMSSVNPAVFTPITALSSTVPMAAPPSSVPARGAHRATVSGYAPGQPSFGRGDFSSRAAQAGYFPAFENQHQQPAAFPNPSRMPQHPMMNTAGPGVPATAAGMREFLESPWGNENMQPGQGARRMWHGYEAPQDYLDATNLPPWAQRNFAVSPAAANGAGGPQVLAPQPQSHVAGTTESFLQNFRNLAV</sequence>
<keyword evidence="4" id="KW-1185">Reference proteome</keyword>
<feature type="compositionally biased region" description="Polar residues" evidence="1">
    <location>
        <begin position="1"/>
        <end position="11"/>
    </location>
</feature>
<evidence type="ECO:0000256" key="1">
    <source>
        <dbReference type="SAM" id="MobiDB-lite"/>
    </source>
</evidence>
<proteinExistence type="predicted"/>
<feature type="compositionally biased region" description="Gly residues" evidence="1">
    <location>
        <begin position="15"/>
        <end position="24"/>
    </location>
</feature>
<dbReference type="AlphaFoldDB" id="A0A6A6P3J7"/>
<protein>
    <submittedName>
        <fullName evidence="3">PSP1 C-terminal conserved region-domain-containing protein</fullName>
    </submittedName>
</protein>
<reference evidence="3" key="1">
    <citation type="journal article" date="2020" name="Stud. Mycol.">
        <title>101 Dothideomycetes genomes: a test case for predicting lifestyles and emergence of pathogens.</title>
        <authorList>
            <person name="Haridas S."/>
            <person name="Albert R."/>
            <person name="Binder M."/>
            <person name="Bloem J."/>
            <person name="Labutti K."/>
            <person name="Salamov A."/>
            <person name="Andreopoulos B."/>
            <person name="Baker S."/>
            <person name="Barry K."/>
            <person name="Bills G."/>
            <person name="Bluhm B."/>
            <person name="Cannon C."/>
            <person name="Castanera R."/>
            <person name="Culley D."/>
            <person name="Daum C."/>
            <person name="Ezra D."/>
            <person name="Gonzalez J."/>
            <person name="Henrissat B."/>
            <person name="Kuo A."/>
            <person name="Liang C."/>
            <person name="Lipzen A."/>
            <person name="Lutzoni F."/>
            <person name="Magnuson J."/>
            <person name="Mondo S."/>
            <person name="Nolan M."/>
            <person name="Ohm R."/>
            <person name="Pangilinan J."/>
            <person name="Park H.-J."/>
            <person name="Ramirez L."/>
            <person name="Alfaro M."/>
            <person name="Sun H."/>
            <person name="Tritt A."/>
            <person name="Yoshinaga Y."/>
            <person name="Zwiers L.-H."/>
            <person name="Turgeon B."/>
            <person name="Goodwin S."/>
            <person name="Spatafora J."/>
            <person name="Crous P."/>
            <person name="Grigoriev I."/>
        </authorList>
    </citation>
    <scope>NUCLEOTIDE SEQUENCE</scope>
    <source>
        <strain evidence="3">ATCC 16933</strain>
    </source>
</reference>
<name>A0A6A6P3J7_9PEZI</name>
<evidence type="ECO:0000259" key="2">
    <source>
        <dbReference type="PROSITE" id="PS51411"/>
    </source>
</evidence>
<feature type="domain" description="PSP1 C-terminal" evidence="2">
    <location>
        <begin position="478"/>
        <end position="563"/>
    </location>
</feature>
<feature type="compositionally biased region" description="Polar residues" evidence="1">
    <location>
        <begin position="131"/>
        <end position="147"/>
    </location>
</feature>
<gene>
    <name evidence="3" type="ORF">BDY21DRAFT_206651</name>
</gene>
<organism evidence="3 4">
    <name type="scientific">Lineolata rhizophorae</name>
    <dbReference type="NCBI Taxonomy" id="578093"/>
    <lineage>
        <taxon>Eukaryota</taxon>
        <taxon>Fungi</taxon>
        <taxon>Dikarya</taxon>
        <taxon>Ascomycota</taxon>
        <taxon>Pezizomycotina</taxon>
        <taxon>Dothideomycetes</taxon>
        <taxon>Dothideomycetes incertae sedis</taxon>
        <taxon>Lineolatales</taxon>
        <taxon>Lineolataceae</taxon>
        <taxon>Lineolata</taxon>
    </lineage>
</organism>
<dbReference type="PANTHER" id="PTHR43830:SF3">
    <property type="entry name" value="PROTEIN PSP1"/>
    <property type="match status" value="1"/>
</dbReference>
<dbReference type="PROSITE" id="PS51411">
    <property type="entry name" value="PSP1_C"/>
    <property type="match status" value="1"/>
</dbReference>
<dbReference type="InterPro" id="IPR007557">
    <property type="entry name" value="PSP1_C"/>
</dbReference>
<dbReference type="Proteomes" id="UP000799766">
    <property type="component" value="Unassembled WGS sequence"/>
</dbReference>
<dbReference type="InterPro" id="IPR047767">
    <property type="entry name" value="PSP1-like"/>
</dbReference>
<accession>A0A6A6P3J7</accession>
<dbReference type="GO" id="GO:0005737">
    <property type="term" value="C:cytoplasm"/>
    <property type="evidence" value="ECO:0007669"/>
    <property type="project" value="TreeGrafter"/>
</dbReference>
<dbReference type="OrthoDB" id="243127at2759"/>
<dbReference type="Pfam" id="PF04468">
    <property type="entry name" value="PSP1"/>
    <property type="match status" value="1"/>
</dbReference>